<reference evidence="1" key="1">
    <citation type="journal article" date="2012" name="J. Bacteriol.">
        <title>Genome sequences of type strains of seven species of the marine bacterium Pseudoalteromonas.</title>
        <authorList>
            <person name="Xie B.B."/>
            <person name="Shu Y.L."/>
            <person name="Qin Q.L."/>
            <person name="Rong J.C."/>
            <person name="Zhang X.Y."/>
            <person name="Chen X.L."/>
            <person name="Shi M."/>
            <person name="He H.L."/>
            <person name="Zhou B.C."/>
            <person name="Zhang Y.Z."/>
        </authorList>
    </citation>
    <scope>NUCLEOTIDE SEQUENCE [LARGE SCALE GENOMIC DNA]</scope>
    <source>
        <strain evidence="1">NCIMB 1889</strain>
    </source>
</reference>
<gene>
    <name evidence="1" type="ORF">PCIT_11469</name>
</gene>
<dbReference type="eggNOG" id="ENOG50302QN">
    <property type="taxonomic scope" value="Bacteria"/>
</dbReference>
<sequence>MSYSKNATMFTVTFIVFLSVFYLSQTYQIKNDIEKQASQVVTRVALDINTLPIADPFFSYSGNTAVVESYVNKINKVLEKQAARIQLLNISIEQANSHDNILVQKLVDAHRDVYVSFIIQEQHLKSAYIVPLILALLNTAFYSWVNNAVARTRASRPEQKEKVEQPKKLVIDLYTKTIMLNSRKQDAVKLANKPLCFYLALVEYCESHPDVVLNQNKDVPDELIDIADKYFHRLITLGHTIRKRPNFSSSLEKTLSEIRAALDDIMAEHAELKTKYYPPKAHGEGSRSKIHSYGLANIGLIDIELIGK</sequence>
<reference evidence="1" key="2">
    <citation type="submission" date="2013-04" db="EMBL/GenBank/DDBJ databases">
        <title>Genome sequence of Pseudoalteromonas citrea.</title>
        <authorList>
            <person name="Xie B.-B."/>
            <person name="Rong J.-C."/>
            <person name="Qin Q.-L."/>
            <person name="Shu Y.-L."/>
            <person name="Zhang Y.-Z."/>
        </authorList>
    </citation>
    <scope>NUCLEOTIDE SEQUENCE</scope>
    <source>
        <strain evidence="1">NCIMB 1889</strain>
    </source>
</reference>
<accession>U1KND6</accession>
<dbReference type="EMBL" id="AHBZ02000130">
    <property type="protein sequence ID" value="ERG18499.1"/>
    <property type="molecule type" value="Genomic_DNA"/>
</dbReference>
<dbReference type="AlphaFoldDB" id="U1KND6"/>
<protein>
    <submittedName>
        <fullName evidence="1">Uncharacterized protein</fullName>
    </submittedName>
</protein>
<comment type="caution">
    <text evidence="1">The sequence shown here is derived from an EMBL/GenBank/DDBJ whole genome shotgun (WGS) entry which is preliminary data.</text>
</comment>
<evidence type="ECO:0000313" key="1">
    <source>
        <dbReference type="EMBL" id="ERG18499.1"/>
    </source>
</evidence>
<dbReference type="STRING" id="1117314.PCIT_11469"/>
<organism evidence="1">
    <name type="scientific">Pseudoalteromonas citrea DSM 8771</name>
    <dbReference type="NCBI Taxonomy" id="1117314"/>
    <lineage>
        <taxon>Bacteria</taxon>
        <taxon>Pseudomonadati</taxon>
        <taxon>Pseudomonadota</taxon>
        <taxon>Gammaproteobacteria</taxon>
        <taxon>Alteromonadales</taxon>
        <taxon>Pseudoalteromonadaceae</taxon>
        <taxon>Pseudoalteromonas</taxon>
    </lineage>
</organism>
<name>U1KND6_9GAMM</name>
<proteinExistence type="predicted"/>
<dbReference type="OrthoDB" id="5701613at2"/>